<dbReference type="InterPro" id="IPR044068">
    <property type="entry name" value="CB"/>
</dbReference>
<dbReference type="OrthoDB" id="1493636at2"/>
<dbReference type="Gene3D" id="1.10.443.10">
    <property type="entry name" value="Intergrase catalytic core"/>
    <property type="match status" value="1"/>
</dbReference>
<evidence type="ECO:0000256" key="3">
    <source>
        <dbReference type="ARBA" id="ARBA00023125"/>
    </source>
</evidence>
<accession>B5D012</accession>
<dbReference type="AlphaFoldDB" id="B5D012"/>
<dbReference type="EMBL" id="ABQC02000020">
    <property type="protein sequence ID" value="EDY95226.1"/>
    <property type="molecule type" value="Genomic_DNA"/>
</dbReference>
<reference evidence="8 9" key="2">
    <citation type="submission" date="2008-08" db="EMBL/GenBank/DDBJ databases">
        <authorList>
            <person name="Fulton L."/>
            <person name="Clifton S."/>
            <person name="Fulton B."/>
            <person name="Xu J."/>
            <person name="Minx P."/>
            <person name="Pepin K.H."/>
            <person name="Johnson M."/>
            <person name="Thiruvilangam P."/>
            <person name="Bhonagiri V."/>
            <person name="Nash W.E."/>
            <person name="Mardis E.R."/>
            <person name="Wilson R.K."/>
        </authorList>
    </citation>
    <scope>NUCLEOTIDE SEQUENCE [LARGE SCALE GENOMIC DNA]</scope>
    <source>
        <strain evidence="9">DSM 17135 / JCM 12973 / M2</strain>
    </source>
</reference>
<dbReference type="Pfam" id="PF13102">
    <property type="entry name" value="Phage_int_SAM_5"/>
    <property type="match status" value="1"/>
</dbReference>
<dbReference type="InterPro" id="IPR035386">
    <property type="entry name" value="Arm-DNA-bind_5"/>
</dbReference>
<dbReference type="RefSeq" id="WP_007557831.1">
    <property type="nucleotide sequence ID" value="NZ_DS990118.1"/>
</dbReference>
<feature type="domain" description="Core-binding (CB)" evidence="7">
    <location>
        <begin position="106"/>
        <end position="185"/>
    </location>
</feature>
<dbReference type="GeneID" id="43183129"/>
<evidence type="ECO:0000313" key="9">
    <source>
        <dbReference type="Proteomes" id="UP000003452"/>
    </source>
</evidence>
<dbReference type="Pfam" id="PF00589">
    <property type="entry name" value="Phage_integrase"/>
    <property type="match status" value="1"/>
</dbReference>
<dbReference type="InterPro" id="IPR025269">
    <property type="entry name" value="SAM-like_dom"/>
</dbReference>
<dbReference type="Gene3D" id="1.10.150.130">
    <property type="match status" value="1"/>
</dbReference>
<dbReference type="Pfam" id="PF17293">
    <property type="entry name" value="Arm-DNA-bind_5"/>
    <property type="match status" value="1"/>
</dbReference>
<dbReference type="InterPro" id="IPR011010">
    <property type="entry name" value="DNA_brk_join_enz"/>
</dbReference>
<dbReference type="PANTHER" id="PTHR30349">
    <property type="entry name" value="PHAGE INTEGRASE-RELATED"/>
    <property type="match status" value="1"/>
</dbReference>
<evidence type="ECO:0000313" key="8">
    <source>
        <dbReference type="EMBL" id="EDY95226.1"/>
    </source>
</evidence>
<dbReference type="GO" id="GO:0015074">
    <property type="term" value="P:DNA integration"/>
    <property type="evidence" value="ECO:0007669"/>
    <property type="project" value="UniProtKB-KW"/>
</dbReference>
<dbReference type="PROSITE" id="PS51898">
    <property type="entry name" value="TYR_RECOMBINASE"/>
    <property type="match status" value="1"/>
</dbReference>
<dbReference type="Proteomes" id="UP000003452">
    <property type="component" value="Unassembled WGS sequence"/>
</dbReference>
<keyword evidence="4" id="KW-0233">DNA recombination</keyword>
<name>B5D012_PHOPM</name>
<dbReference type="GO" id="GO:0003677">
    <property type="term" value="F:DNA binding"/>
    <property type="evidence" value="ECO:0007669"/>
    <property type="project" value="UniProtKB-UniRule"/>
</dbReference>
<evidence type="ECO:0000259" key="6">
    <source>
        <dbReference type="PROSITE" id="PS51898"/>
    </source>
</evidence>
<evidence type="ECO:0000259" key="7">
    <source>
        <dbReference type="PROSITE" id="PS51900"/>
    </source>
</evidence>
<sequence>MNKIYFRLVYNRKKKLNKSGNALIQVEAYRNRKKVYISTGIYVNPQQWDKHHSKIIQHPHCEELNRMLEEFMLQLQWEELKSWKRGVHINLSAFKTLNHQNDTERITFLPFGRNWVEHSSRKDTTKKNLLTTLDLLNHFRSSIEFEDITYSFLLEFEDFMRQKMYETNTIAKHMRQLRTFVNEAIKRGYIQPEDYPFRKYQIKTTQSKHSFLLPEEIRKLEKLELPLCSKSLIHSLKAFLFCCYTGVRYSDFVHLNENNIVTIKGEKWLIFRTVKTNTEVSIPLYLLFQGKALRLLQEYNRNVNDFFHLKSNSSVNKDLKKIGMLAKIEKHFSFHTARHTNATLLIYNGAQITTVQKLLGHQSVKTTQGYSDIFSGTIVKDLKKCKF</sequence>
<dbReference type="HOGENOM" id="CLU_033139_2_3_10"/>
<feature type="domain" description="Tyr recombinase" evidence="6">
    <location>
        <begin position="207"/>
        <end position="384"/>
    </location>
</feature>
<dbReference type="InterPro" id="IPR013762">
    <property type="entry name" value="Integrase-like_cat_sf"/>
</dbReference>
<keyword evidence="2" id="KW-0229">DNA integration</keyword>
<dbReference type="GO" id="GO:0006310">
    <property type="term" value="P:DNA recombination"/>
    <property type="evidence" value="ECO:0007669"/>
    <property type="project" value="UniProtKB-KW"/>
</dbReference>
<dbReference type="SUPFAM" id="SSF56349">
    <property type="entry name" value="DNA breaking-rejoining enzymes"/>
    <property type="match status" value="1"/>
</dbReference>
<dbReference type="PANTHER" id="PTHR30349:SF64">
    <property type="entry name" value="PROPHAGE INTEGRASE INTD-RELATED"/>
    <property type="match status" value="1"/>
</dbReference>
<dbReference type="InterPro" id="IPR002104">
    <property type="entry name" value="Integrase_catalytic"/>
</dbReference>
<reference evidence="8 9" key="1">
    <citation type="submission" date="2008-08" db="EMBL/GenBank/DDBJ databases">
        <title>Draft genome sequence of Bacteroides plebeius (DSM 17135).</title>
        <authorList>
            <person name="Sudarsanam P."/>
            <person name="Ley R."/>
            <person name="Guruge J."/>
            <person name="Turnbaugh P.J."/>
            <person name="Mahowald M."/>
            <person name="Liep D."/>
            <person name="Gordon J."/>
        </authorList>
    </citation>
    <scope>NUCLEOTIDE SEQUENCE [LARGE SCALE GENOMIC DNA]</scope>
    <source>
        <strain evidence="9">DSM 17135 / JCM 12973 / M2</strain>
    </source>
</reference>
<dbReference type="CDD" id="cd01185">
    <property type="entry name" value="INTN1_C_like"/>
    <property type="match status" value="1"/>
</dbReference>
<evidence type="ECO:0000256" key="2">
    <source>
        <dbReference type="ARBA" id="ARBA00022908"/>
    </source>
</evidence>
<evidence type="ECO:0000256" key="5">
    <source>
        <dbReference type="PROSITE-ProRule" id="PRU01248"/>
    </source>
</evidence>
<evidence type="ECO:0000256" key="1">
    <source>
        <dbReference type="ARBA" id="ARBA00008857"/>
    </source>
</evidence>
<protein>
    <submittedName>
        <fullName evidence="8">Site-specific recombinase, phage integrase family</fullName>
    </submittedName>
</protein>
<organism evidence="8 9">
    <name type="scientific">Phocaeicola plebeius (strain DSM 17135 / JCM 12973 / CCUG 54634 / M2)</name>
    <name type="common">Bacteroides plebeius</name>
    <dbReference type="NCBI Taxonomy" id="484018"/>
    <lineage>
        <taxon>Bacteria</taxon>
        <taxon>Pseudomonadati</taxon>
        <taxon>Bacteroidota</taxon>
        <taxon>Bacteroidia</taxon>
        <taxon>Bacteroidales</taxon>
        <taxon>Bacteroidaceae</taxon>
        <taxon>Phocaeicola</taxon>
    </lineage>
</organism>
<dbReference type="InterPro" id="IPR050090">
    <property type="entry name" value="Tyrosine_recombinase_XerCD"/>
</dbReference>
<evidence type="ECO:0000256" key="4">
    <source>
        <dbReference type="ARBA" id="ARBA00023172"/>
    </source>
</evidence>
<dbReference type="InterPro" id="IPR010998">
    <property type="entry name" value="Integrase_recombinase_N"/>
</dbReference>
<dbReference type="eggNOG" id="COG4974">
    <property type="taxonomic scope" value="Bacteria"/>
</dbReference>
<gene>
    <name evidence="8" type="ORF">BACPLE_02333</name>
</gene>
<keyword evidence="3 5" id="KW-0238">DNA-binding</keyword>
<dbReference type="PROSITE" id="PS51900">
    <property type="entry name" value="CB"/>
    <property type="match status" value="1"/>
</dbReference>
<comment type="caution">
    <text evidence="8">The sequence shown here is derived from an EMBL/GenBank/DDBJ whole genome shotgun (WGS) entry which is preliminary data.</text>
</comment>
<comment type="similarity">
    <text evidence="1">Belongs to the 'phage' integrase family.</text>
</comment>
<proteinExistence type="inferred from homology"/>